<dbReference type="EMBL" id="CAXHTB010000012">
    <property type="protein sequence ID" value="CAL0317327.1"/>
    <property type="molecule type" value="Genomic_DNA"/>
</dbReference>
<protein>
    <submittedName>
        <fullName evidence="3">Uncharacterized protein</fullName>
    </submittedName>
</protein>
<proteinExistence type="predicted"/>
<organism evidence="3 4">
    <name type="scientific">Lupinus luteus</name>
    <name type="common">European yellow lupine</name>
    <dbReference type="NCBI Taxonomy" id="3873"/>
    <lineage>
        <taxon>Eukaryota</taxon>
        <taxon>Viridiplantae</taxon>
        <taxon>Streptophyta</taxon>
        <taxon>Embryophyta</taxon>
        <taxon>Tracheophyta</taxon>
        <taxon>Spermatophyta</taxon>
        <taxon>Magnoliopsida</taxon>
        <taxon>eudicotyledons</taxon>
        <taxon>Gunneridae</taxon>
        <taxon>Pentapetalae</taxon>
        <taxon>rosids</taxon>
        <taxon>fabids</taxon>
        <taxon>Fabales</taxon>
        <taxon>Fabaceae</taxon>
        <taxon>Papilionoideae</taxon>
        <taxon>50 kb inversion clade</taxon>
        <taxon>genistoids sensu lato</taxon>
        <taxon>core genistoids</taxon>
        <taxon>Genisteae</taxon>
        <taxon>Lupinus</taxon>
    </lineage>
</organism>
<sequence>MSSSTSLKVHCVYSVAPPDATTATTLSLTFFDIFYLRLPVVERLFFYEFSNPTTTTTSFFDVIVPNLKHSLQLTLKHFVPLAGNITWPLESSKPFINYVPGDTVPFTVAESQADFNHLSSNLCEVDDCENLRPRLNISHEQASVLALQVTLFPNLGFCIGITTHHAAVDGKSSTMFFKTWAYICSKVDPLTKLPLPCLSLREDLIPFFDRSVVSDATGITETYVDSWLNYEGPNNRSLKLWYSITEVKTELVKVKVEKPNADKVAFIFGVDYRSRLDPPILPTYFGNCVLPQLIIAETNKLLGNDGFINALERTVDVLSKIDDEMLNEAKNWQSKIQSAMGGRLLYVAGSPRFEVYGIDFGWGRPIKVDVSSVDKVGAFFLSKSKKNDGGVEIGLALNKGQMEAFVALFDQEIESF</sequence>
<dbReference type="AlphaFoldDB" id="A0AAV1X6Z9"/>
<dbReference type="Proteomes" id="UP001497480">
    <property type="component" value="Unassembled WGS sequence"/>
</dbReference>
<evidence type="ECO:0000256" key="2">
    <source>
        <dbReference type="ARBA" id="ARBA00023315"/>
    </source>
</evidence>
<evidence type="ECO:0000313" key="3">
    <source>
        <dbReference type="EMBL" id="CAL0317327.1"/>
    </source>
</evidence>
<comment type="caution">
    <text evidence="3">The sequence shown here is derived from an EMBL/GenBank/DDBJ whole genome shotgun (WGS) entry which is preliminary data.</text>
</comment>
<dbReference type="Gene3D" id="3.30.559.10">
    <property type="entry name" value="Chloramphenicol acetyltransferase-like domain"/>
    <property type="match status" value="2"/>
</dbReference>
<keyword evidence="4" id="KW-1185">Reference proteome</keyword>
<evidence type="ECO:0000256" key="1">
    <source>
        <dbReference type="ARBA" id="ARBA00022679"/>
    </source>
</evidence>
<dbReference type="PANTHER" id="PTHR31625">
    <property type="match status" value="1"/>
</dbReference>
<dbReference type="GO" id="GO:0016747">
    <property type="term" value="F:acyltransferase activity, transferring groups other than amino-acyl groups"/>
    <property type="evidence" value="ECO:0007669"/>
    <property type="project" value="UniProtKB-ARBA"/>
</dbReference>
<evidence type="ECO:0000313" key="4">
    <source>
        <dbReference type="Proteomes" id="UP001497480"/>
    </source>
</evidence>
<name>A0AAV1X6Z9_LUPLU</name>
<keyword evidence="2" id="KW-0012">Acyltransferase</keyword>
<keyword evidence="1" id="KW-0808">Transferase</keyword>
<dbReference type="Pfam" id="PF02458">
    <property type="entry name" value="Transferase"/>
    <property type="match status" value="2"/>
</dbReference>
<accession>A0AAV1X6Z9</accession>
<reference evidence="3 4" key="1">
    <citation type="submission" date="2024-03" db="EMBL/GenBank/DDBJ databases">
        <authorList>
            <person name="Martinez-Hernandez J."/>
        </authorList>
    </citation>
    <scope>NUCLEOTIDE SEQUENCE [LARGE SCALE GENOMIC DNA]</scope>
</reference>
<dbReference type="InterPro" id="IPR051504">
    <property type="entry name" value="Plant_metabolite_acyltrans"/>
</dbReference>
<gene>
    <name evidence="3" type="ORF">LLUT_LOCUS18387</name>
</gene>
<dbReference type="InterPro" id="IPR023213">
    <property type="entry name" value="CAT-like_dom_sf"/>
</dbReference>